<feature type="transmembrane region" description="Helical" evidence="1">
    <location>
        <begin position="6"/>
        <end position="28"/>
    </location>
</feature>
<feature type="transmembrane region" description="Helical" evidence="1">
    <location>
        <begin position="40"/>
        <end position="60"/>
    </location>
</feature>
<dbReference type="InterPro" id="IPR020076">
    <property type="entry name" value="DUF2768"/>
</dbReference>
<dbReference type="Pfam" id="PF10966">
    <property type="entry name" value="DUF2768"/>
    <property type="match status" value="1"/>
</dbReference>
<keyword evidence="1" id="KW-1133">Transmembrane helix</keyword>
<keyword evidence="3" id="KW-1185">Reference proteome</keyword>
<reference evidence="2 3" key="1">
    <citation type="journal article" date="2019" name="Int. J. Syst. Evol. Microbiol.">
        <title>The Global Catalogue of Microorganisms (GCM) 10K type strain sequencing project: providing services to taxonomists for standard genome sequencing and annotation.</title>
        <authorList>
            <consortium name="The Broad Institute Genomics Platform"/>
            <consortium name="The Broad Institute Genome Sequencing Center for Infectious Disease"/>
            <person name="Wu L."/>
            <person name="Ma J."/>
        </authorList>
    </citation>
    <scope>NUCLEOTIDE SEQUENCE [LARGE SCALE GENOMIC DNA]</scope>
    <source>
        <strain evidence="2 3">JCM 12774</strain>
    </source>
</reference>
<evidence type="ECO:0000256" key="1">
    <source>
        <dbReference type="SAM" id="Phobius"/>
    </source>
</evidence>
<organism evidence="2 3">
    <name type="scientific">Paenibacillus motobuensis</name>
    <dbReference type="NCBI Taxonomy" id="295324"/>
    <lineage>
        <taxon>Bacteria</taxon>
        <taxon>Bacillati</taxon>
        <taxon>Bacillota</taxon>
        <taxon>Bacilli</taxon>
        <taxon>Bacillales</taxon>
        <taxon>Paenibacillaceae</taxon>
        <taxon>Paenibacillus</taxon>
    </lineage>
</organism>
<keyword evidence="1" id="KW-0472">Membrane</keyword>
<evidence type="ECO:0000313" key="2">
    <source>
        <dbReference type="EMBL" id="GAA0403008.1"/>
    </source>
</evidence>
<evidence type="ECO:0000313" key="3">
    <source>
        <dbReference type="Proteomes" id="UP001500340"/>
    </source>
</evidence>
<name>A0ABN0YNS3_9BACL</name>
<dbReference type="EMBL" id="BAAACX010000016">
    <property type="protein sequence ID" value="GAA0403008.1"/>
    <property type="molecule type" value="Genomic_DNA"/>
</dbReference>
<gene>
    <name evidence="2" type="ORF">GCM10008933_36830</name>
</gene>
<evidence type="ECO:0008006" key="4">
    <source>
        <dbReference type="Google" id="ProtNLM"/>
    </source>
</evidence>
<sequence>MVLDAMTKMWLSIAAILVMGLSVFLITFARTKTKGLLKGILSLAAFVIMLAGFLTGLISIT</sequence>
<comment type="caution">
    <text evidence="2">The sequence shown here is derived from an EMBL/GenBank/DDBJ whole genome shotgun (WGS) entry which is preliminary data.</text>
</comment>
<dbReference type="Proteomes" id="UP001500340">
    <property type="component" value="Unassembled WGS sequence"/>
</dbReference>
<keyword evidence="1" id="KW-0812">Transmembrane</keyword>
<accession>A0ABN0YNS3</accession>
<proteinExistence type="predicted"/>
<protein>
    <recommendedName>
        <fullName evidence="4">DUF2768 domain-containing protein</fullName>
    </recommendedName>
</protein>